<evidence type="ECO:0000313" key="3">
    <source>
        <dbReference type="Proteomes" id="UP001341281"/>
    </source>
</evidence>
<feature type="compositionally biased region" description="Polar residues" evidence="1">
    <location>
        <begin position="290"/>
        <end position="317"/>
    </location>
</feature>
<gene>
    <name evidence="2" type="ORF">U9M48_011367</name>
</gene>
<feature type="compositionally biased region" description="Polar residues" evidence="1">
    <location>
        <begin position="258"/>
        <end position="283"/>
    </location>
</feature>
<protein>
    <submittedName>
        <fullName evidence="2">Uncharacterized protein</fullName>
    </submittedName>
</protein>
<feature type="region of interest" description="Disordered" evidence="1">
    <location>
        <begin position="254"/>
        <end position="333"/>
    </location>
</feature>
<dbReference type="AlphaFoldDB" id="A0AAQ3WH30"/>
<reference evidence="2 3" key="1">
    <citation type="submission" date="2024-02" db="EMBL/GenBank/DDBJ databases">
        <title>High-quality chromosome-scale genome assembly of Pensacola bahiagrass (Paspalum notatum Flugge var. saurae).</title>
        <authorList>
            <person name="Vega J.M."/>
            <person name="Podio M."/>
            <person name="Orjuela J."/>
            <person name="Siena L.A."/>
            <person name="Pessino S.C."/>
            <person name="Combes M.C."/>
            <person name="Mariac C."/>
            <person name="Albertini E."/>
            <person name="Pupilli F."/>
            <person name="Ortiz J.P.A."/>
            <person name="Leblanc O."/>
        </authorList>
    </citation>
    <scope>NUCLEOTIDE SEQUENCE [LARGE SCALE GENOMIC DNA]</scope>
    <source>
        <strain evidence="2">R1</strain>
        <tissue evidence="2">Leaf</tissue>
    </source>
</reference>
<name>A0AAQ3WH30_PASNO</name>
<feature type="compositionally biased region" description="Basic and acidic residues" evidence="1">
    <location>
        <begin position="324"/>
        <end position="333"/>
    </location>
</feature>
<keyword evidence="3" id="KW-1185">Reference proteome</keyword>
<accession>A0AAQ3WH30</accession>
<feature type="region of interest" description="Disordered" evidence="1">
    <location>
        <begin position="82"/>
        <end position="110"/>
    </location>
</feature>
<dbReference type="Proteomes" id="UP001341281">
    <property type="component" value="Chromosome 03"/>
</dbReference>
<evidence type="ECO:0000256" key="1">
    <source>
        <dbReference type="SAM" id="MobiDB-lite"/>
    </source>
</evidence>
<proteinExistence type="predicted"/>
<sequence length="333" mass="35763">MHAENQSMKPYNSSNGAMPVRACEAVTVVVVMGPPSAFAASYPPAMVAQSSGLGSSRSTRNKWSSCGMSCISYRGGAGLQRPAAMKDAQRALSSSASKPSIHADRSSSSLLPRSCAAAGEQWSFVKRCHGVLRPRSSAGGPGRMVVVGSWHRNTLTSRTRHAMSGHMNTNRGRERRVDLEREPQGIAAEAGVAGGQVCRVQPRRGAARLARDREHAAALRFARWLSSSSVRLRCRRSSVVDSIISIGDVASAGEESCETQPEQEQMQHSTGTSSKHNLHSATTIKPAASSAISSGTERPNSIQNTTQQLPHSHNHGYQFTHFDLVPERKHSTN</sequence>
<organism evidence="2 3">
    <name type="scientific">Paspalum notatum var. saurae</name>
    <dbReference type="NCBI Taxonomy" id="547442"/>
    <lineage>
        <taxon>Eukaryota</taxon>
        <taxon>Viridiplantae</taxon>
        <taxon>Streptophyta</taxon>
        <taxon>Embryophyta</taxon>
        <taxon>Tracheophyta</taxon>
        <taxon>Spermatophyta</taxon>
        <taxon>Magnoliopsida</taxon>
        <taxon>Liliopsida</taxon>
        <taxon>Poales</taxon>
        <taxon>Poaceae</taxon>
        <taxon>PACMAD clade</taxon>
        <taxon>Panicoideae</taxon>
        <taxon>Andropogonodae</taxon>
        <taxon>Paspaleae</taxon>
        <taxon>Paspalinae</taxon>
        <taxon>Paspalum</taxon>
    </lineage>
</organism>
<dbReference type="EMBL" id="CP144747">
    <property type="protein sequence ID" value="WVZ61506.1"/>
    <property type="molecule type" value="Genomic_DNA"/>
</dbReference>
<evidence type="ECO:0000313" key="2">
    <source>
        <dbReference type="EMBL" id="WVZ61506.1"/>
    </source>
</evidence>